<reference evidence="1 2" key="2">
    <citation type="submission" date="2018-11" db="EMBL/GenBank/DDBJ databases">
        <authorList>
            <consortium name="Pathogen Informatics"/>
        </authorList>
    </citation>
    <scope>NUCLEOTIDE SEQUENCE [LARGE SCALE GENOMIC DNA]</scope>
</reference>
<name>A0A0R3QDQ6_9BILA</name>
<accession>A0A0R3QDQ6</accession>
<dbReference type="WBParaSite" id="BTMF_0000449201-mRNA-1">
    <property type="protein sequence ID" value="BTMF_0000449201-mRNA-1"/>
    <property type="gene ID" value="BTMF_0000449201"/>
</dbReference>
<protein>
    <submittedName>
        <fullName evidence="1 3">Uncharacterized protein</fullName>
    </submittedName>
</protein>
<sequence>MVPIVLLLKISFLFLFLYHVYSSQYMCIHLPHLDQPHQ</sequence>
<dbReference type="EMBL" id="UZAG01003541">
    <property type="protein sequence ID" value="VDO15505.1"/>
    <property type="molecule type" value="Genomic_DNA"/>
</dbReference>
<gene>
    <name evidence="1" type="ORF">BTMF_LOCUS3787</name>
</gene>
<keyword evidence="2" id="KW-1185">Reference proteome</keyword>
<evidence type="ECO:0000313" key="2">
    <source>
        <dbReference type="Proteomes" id="UP000280834"/>
    </source>
</evidence>
<evidence type="ECO:0000313" key="3">
    <source>
        <dbReference type="WBParaSite" id="BTMF_0000449201-mRNA-1"/>
    </source>
</evidence>
<organism evidence="3">
    <name type="scientific">Brugia timori</name>
    <dbReference type="NCBI Taxonomy" id="42155"/>
    <lineage>
        <taxon>Eukaryota</taxon>
        <taxon>Metazoa</taxon>
        <taxon>Ecdysozoa</taxon>
        <taxon>Nematoda</taxon>
        <taxon>Chromadorea</taxon>
        <taxon>Rhabditida</taxon>
        <taxon>Spirurina</taxon>
        <taxon>Spiruromorpha</taxon>
        <taxon>Filarioidea</taxon>
        <taxon>Onchocercidae</taxon>
        <taxon>Brugia</taxon>
    </lineage>
</organism>
<dbReference type="Proteomes" id="UP000280834">
    <property type="component" value="Unassembled WGS sequence"/>
</dbReference>
<proteinExistence type="predicted"/>
<evidence type="ECO:0000313" key="1">
    <source>
        <dbReference type="EMBL" id="VDO15505.1"/>
    </source>
</evidence>
<dbReference type="AlphaFoldDB" id="A0A0R3QDQ6"/>
<reference evidence="3" key="1">
    <citation type="submission" date="2017-02" db="UniProtKB">
        <authorList>
            <consortium name="WormBaseParasite"/>
        </authorList>
    </citation>
    <scope>IDENTIFICATION</scope>
</reference>